<evidence type="ECO:0000259" key="10">
    <source>
        <dbReference type="Pfam" id="PF12704"/>
    </source>
</evidence>
<evidence type="ECO:0000313" key="11">
    <source>
        <dbReference type="EMBL" id="RDI46021.1"/>
    </source>
</evidence>
<keyword evidence="6 8" id="KW-1133">Transmembrane helix</keyword>
<dbReference type="GO" id="GO:0042953">
    <property type="term" value="P:lipoprotein transport"/>
    <property type="evidence" value="ECO:0007669"/>
    <property type="project" value="InterPro"/>
</dbReference>
<dbReference type="InterPro" id="IPR025857">
    <property type="entry name" value="MacB_PCD"/>
</dbReference>
<evidence type="ECO:0000256" key="2">
    <source>
        <dbReference type="ARBA" id="ARBA00005236"/>
    </source>
</evidence>
<keyword evidence="11" id="KW-0449">Lipoprotein</keyword>
<dbReference type="NCBIfam" id="TIGR02212">
    <property type="entry name" value="lolCE"/>
    <property type="match status" value="1"/>
</dbReference>
<dbReference type="EMBL" id="QQAX01000006">
    <property type="protein sequence ID" value="RDI46021.1"/>
    <property type="molecule type" value="Genomic_DNA"/>
</dbReference>
<name>A0A370GR87_9COXI</name>
<evidence type="ECO:0000256" key="6">
    <source>
        <dbReference type="ARBA" id="ARBA00022989"/>
    </source>
</evidence>
<reference evidence="11 12" key="1">
    <citation type="submission" date="2018-07" db="EMBL/GenBank/DDBJ databases">
        <title>Genomic Encyclopedia of Type Strains, Phase IV (KMG-IV): sequencing the most valuable type-strain genomes for metagenomic binning, comparative biology and taxonomic classification.</title>
        <authorList>
            <person name="Goeker M."/>
        </authorList>
    </citation>
    <scope>NUCLEOTIDE SEQUENCE [LARGE SCALE GENOMIC DNA]</scope>
    <source>
        <strain evidence="11 12">DSM 16500</strain>
    </source>
</reference>
<dbReference type="Proteomes" id="UP000254720">
    <property type="component" value="Unassembled WGS sequence"/>
</dbReference>
<feature type="transmembrane region" description="Helical" evidence="8">
    <location>
        <begin position="383"/>
        <end position="403"/>
    </location>
</feature>
<evidence type="ECO:0000256" key="1">
    <source>
        <dbReference type="ARBA" id="ARBA00004651"/>
    </source>
</evidence>
<feature type="transmembrane region" description="Helical" evidence="8">
    <location>
        <begin position="21"/>
        <end position="48"/>
    </location>
</feature>
<evidence type="ECO:0000256" key="3">
    <source>
        <dbReference type="ARBA" id="ARBA00022448"/>
    </source>
</evidence>
<feature type="domain" description="MacB-like periplasmic core" evidence="10">
    <location>
        <begin position="27"/>
        <end position="243"/>
    </location>
</feature>
<dbReference type="GO" id="GO:0044874">
    <property type="term" value="P:lipoprotein localization to outer membrane"/>
    <property type="evidence" value="ECO:0007669"/>
    <property type="project" value="TreeGrafter"/>
</dbReference>
<dbReference type="GO" id="GO:0098797">
    <property type="term" value="C:plasma membrane protein complex"/>
    <property type="evidence" value="ECO:0007669"/>
    <property type="project" value="TreeGrafter"/>
</dbReference>
<comment type="similarity">
    <text evidence="2">Belongs to the ABC-4 integral membrane protein family. LolC/E subfamily.</text>
</comment>
<sequence>MFRPVSLFVGLRYTRAKRRNHFISFISLVSMIGIALGVMVLITVLSVMNGFDREIKKRVFTMVPPMTISSVTGYIAGWQDLQKTMTEFPAITASAPFATGEVLLSSGGGAAQPALLTGVLPAEAKKVSAVAEKMVQGRLSDLQAGKFGIVLGENLASLLDVSPGDKVTVFVPQVTISPAGVIPRAKRFTVVGIFKAGGGFGFDRGLGFIHLNDAQKLMGLGDNVTGLHLNIKDVYAAPSIARDLMTQLSPTASITTWADQFGEFFHAVQLEKTMMFFILLLIIAVAAFNLVATLVMVVNEKQSDIAILRTFGATPNMIMNIFIVQGGLIGVFGTLLGVVLGVLLAWNVTDIVNWIEHVFRVQFLSSNVYFVNYLPSEIEWMDVVKISVAALFLSLIATIYPAWRASKMDPVESLRYE</sequence>
<evidence type="ECO:0000256" key="4">
    <source>
        <dbReference type="ARBA" id="ARBA00022475"/>
    </source>
</evidence>
<proteinExistence type="inferred from homology"/>
<protein>
    <submittedName>
        <fullName evidence="11">Lipoprotein-releasing system permease protein</fullName>
    </submittedName>
</protein>
<evidence type="ECO:0000256" key="5">
    <source>
        <dbReference type="ARBA" id="ARBA00022692"/>
    </source>
</evidence>
<dbReference type="Pfam" id="PF12704">
    <property type="entry name" value="MacB_PCD"/>
    <property type="match status" value="1"/>
</dbReference>
<feature type="transmembrane region" description="Helical" evidence="8">
    <location>
        <begin position="319"/>
        <end position="346"/>
    </location>
</feature>
<keyword evidence="3" id="KW-0813">Transport</keyword>
<dbReference type="InterPro" id="IPR011925">
    <property type="entry name" value="LolCE_TM"/>
</dbReference>
<dbReference type="Pfam" id="PF02687">
    <property type="entry name" value="FtsX"/>
    <property type="match status" value="1"/>
</dbReference>
<dbReference type="PANTHER" id="PTHR30489">
    <property type="entry name" value="LIPOPROTEIN-RELEASING SYSTEM TRANSMEMBRANE PROTEIN LOLE"/>
    <property type="match status" value="1"/>
</dbReference>
<evidence type="ECO:0000256" key="8">
    <source>
        <dbReference type="SAM" id="Phobius"/>
    </source>
</evidence>
<evidence type="ECO:0000259" key="9">
    <source>
        <dbReference type="Pfam" id="PF02687"/>
    </source>
</evidence>
<accession>A0A370GR87</accession>
<dbReference type="InterPro" id="IPR051447">
    <property type="entry name" value="Lipoprotein-release_system"/>
</dbReference>
<organism evidence="11 12">
    <name type="scientific">Aquicella lusitana</name>
    <dbReference type="NCBI Taxonomy" id="254246"/>
    <lineage>
        <taxon>Bacteria</taxon>
        <taxon>Pseudomonadati</taxon>
        <taxon>Pseudomonadota</taxon>
        <taxon>Gammaproteobacteria</taxon>
        <taxon>Legionellales</taxon>
        <taxon>Coxiellaceae</taxon>
        <taxon>Aquicella</taxon>
    </lineage>
</organism>
<keyword evidence="4" id="KW-1003">Cell membrane</keyword>
<comment type="subcellular location">
    <subcellularLocation>
        <location evidence="1">Cell membrane</location>
        <topology evidence="1">Multi-pass membrane protein</topology>
    </subcellularLocation>
</comment>
<dbReference type="OrthoDB" id="9808461at2"/>
<dbReference type="AlphaFoldDB" id="A0A370GR87"/>
<keyword evidence="12" id="KW-1185">Reference proteome</keyword>
<evidence type="ECO:0000256" key="7">
    <source>
        <dbReference type="ARBA" id="ARBA00023136"/>
    </source>
</evidence>
<keyword evidence="7 8" id="KW-0472">Membrane</keyword>
<keyword evidence="5 8" id="KW-0812">Transmembrane</keyword>
<dbReference type="InterPro" id="IPR003838">
    <property type="entry name" value="ABC3_permease_C"/>
</dbReference>
<gene>
    <name evidence="11" type="ORF">C8D86_10625</name>
</gene>
<dbReference type="RefSeq" id="WP_114833919.1">
    <property type="nucleotide sequence ID" value="NZ_LR699114.1"/>
</dbReference>
<feature type="domain" description="ABC3 transporter permease C-terminal" evidence="9">
    <location>
        <begin position="276"/>
        <end position="410"/>
    </location>
</feature>
<dbReference type="PANTHER" id="PTHR30489:SF0">
    <property type="entry name" value="LIPOPROTEIN-RELEASING SYSTEM TRANSMEMBRANE PROTEIN LOLE"/>
    <property type="match status" value="1"/>
</dbReference>
<feature type="transmembrane region" description="Helical" evidence="8">
    <location>
        <begin position="274"/>
        <end position="298"/>
    </location>
</feature>
<comment type="caution">
    <text evidence="11">The sequence shown here is derived from an EMBL/GenBank/DDBJ whole genome shotgun (WGS) entry which is preliminary data.</text>
</comment>
<evidence type="ECO:0000313" key="12">
    <source>
        <dbReference type="Proteomes" id="UP000254720"/>
    </source>
</evidence>